<dbReference type="Gene3D" id="1.25.40.20">
    <property type="entry name" value="Ankyrin repeat-containing domain"/>
    <property type="match status" value="1"/>
</dbReference>
<feature type="domain" description="Glutaminase EF-hand" evidence="10">
    <location>
        <begin position="128"/>
        <end position="186"/>
    </location>
</feature>
<dbReference type="SMART" id="SM00248">
    <property type="entry name" value="ANK"/>
    <property type="match status" value="2"/>
</dbReference>
<dbReference type="SUPFAM" id="SSF74788">
    <property type="entry name" value="Cullin repeat-like"/>
    <property type="match status" value="1"/>
</dbReference>
<feature type="region of interest" description="Disordered" evidence="9">
    <location>
        <begin position="889"/>
        <end position="909"/>
    </location>
</feature>
<dbReference type="GO" id="GO:0004359">
    <property type="term" value="F:glutaminase activity"/>
    <property type="evidence" value="ECO:0007669"/>
    <property type="project" value="UniProtKB-EC"/>
</dbReference>
<dbReference type="GO" id="GO:0006537">
    <property type="term" value="P:glutamate biosynthetic process"/>
    <property type="evidence" value="ECO:0007669"/>
    <property type="project" value="TreeGrafter"/>
</dbReference>
<dbReference type="PANTHER" id="PTHR12544:SF26">
    <property type="entry name" value="GLUTAMINASE"/>
    <property type="match status" value="1"/>
</dbReference>
<dbReference type="Gene3D" id="3.40.710.10">
    <property type="entry name" value="DD-peptidase/beta-lactamase superfamily"/>
    <property type="match status" value="1"/>
</dbReference>
<comment type="catalytic activity">
    <reaction evidence="7">
        <text>L-glutamine + H2O = L-glutamate + NH4(+)</text>
        <dbReference type="Rhea" id="RHEA:15889"/>
        <dbReference type="ChEBI" id="CHEBI:15377"/>
        <dbReference type="ChEBI" id="CHEBI:28938"/>
        <dbReference type="ChEBI" id="CHEBI:29985"/>
        <dbReference type="ChEBI" id="CHEBI:58359"/>
        <dbReference type="EC" id="3.5.1.2"/>
    </reaction>
</comment>
<evidence type="ECO:0000256" key="4">
    <source>
        <dbReference type="ARBA" id="ARBA00022737"/>
    </source>
</evidence>
<dbReference type="InterPro" id="IPR002110">
    <property type="entry name" value="Ankyrin_rpt"/>
</dbReference>
<dbReference type="InterPro" id="IPR013745">
    <property type="entry name" value="Bit61/PRR5"/>
</dbReference>
<proteinExistence type="inferred from homology"/>
<keyword evidence="5" id="KW-0378">Hydrolase</keyword>
<evidence type="ECO:0000259" key="10">
    <source>
        <dbReference type="Pfam" id="PF17959"/>
    </source>
</evidence>
<dbReference type="Pfam" id="PF17959">
    <property type="entry name" value="EF-hand_14"/>
    <property type="match status" value="1"/>
</dbReference>
<evidence type="ECO:0000256" key="7">
    <source>
        <dbReference type="ARBA" id="ARBA00049534"/>
    </source>
</evidence>
<comment type="caution">
    <text evidence="11">The sequence shown here is derived from an EMBL/GenBank/DDBJ whole genome shotgun (WGS) entry which is preliminary data.</text>
</comment>
<comment type="similarity">
    <text evidence="1">Belongs to the PROTOR family.</text>
</comment>
<protein>
    <recommendedName>
        <fullName evidence="3">glutaminase</fullName>
        <ecNumber evidence="3">3.5.1.2</ecNumber>
    </recommendedName>
</protein>
<feature type="region of interest" description="Disordered" evidence="9">
    <location>
        <begin position="31"/>
        <end position="92"/>
    </location>
</feature>
<dbReference type="Pfam" id="PF04960">
    <property type="entry name" value="Glutaminase"/>
    <property type="match status" value="1"/>
</dbReference>
<evidence type="ECO:0000256" key="6">
    <source>
        <dbReference type="ARBA" id="ARBA00023043"/>
    </source>
</evidence>
<accession>A0AAW0NIX9</accession>
<feature type="compositionally biased region" description="Low complexity" evidence="9">
    <location>
        <begin position="72"/>
        <end position="87"/>
    </location>
</feature>
<evidence type="ECO:0000256" key="2">
    <source>
        <dbReference type="ARBA" id="ARBA00011076"/>
    </source>
</evidence>
<dbReference type="EMBL" id="JBBPFD010000016">
    <property type="protein sequence ID" value="KAK7893111.1"/>
    <property type="molecule type" value="Genomic_DNA"/>
</dbReference>
<dbReference type="InterPro" id="IPR041541">
    <property type="entry name" value="Glutaminase_EF-hand"/>
</dbReference>
<dbReference type="PANTHER" id="PTHR12544">
    <property type="entry name" value="GLUTAMINASE"/>
    <property type="match status" value="1"/>
</dbReference>
<evidence type="ECO:0000256" key="9">
    <source>
        <dbReference type="SAM" id="MobiDB-lite"/>
    </source>
</evidence>
<feature type="repeat" description="ANK" evidence="8">
    <location>
        <begin position="508"/>
        <end position="541"/>
    </location>
</feature>
<feature type="compositionally biased region" description="Low complexity" evidence="9">
    <location>
        <begin position="892"/>
        <end position="909"/>
    </location>
</feature>
<dbReference type="Pfam" id="PF12796">
    <property type="entry name" value="Ank_2"/>
    <property type="match status" value="1"/>
</dbReference>
<dbReference type="InterPro" id="IPR015868">
    <property type="entry name" value="Glutaminase"/>
</dbReference>
<dbReference type="EC" id="3.5.1.2" evidence="3"/>
<keyword evidence="6 8" id="KW-0040">ANK repeat</keyword>
<evidence type="ECO:0000313" key="12">
    <source>
        <dbReference type="Proteomes" id="UP001460270"/>
    </source>
</evidence>
<organism evidence="11 12">
    <name type="scientific">Mugilogobius chulae</name>
    <name type="common">yellowstripe goby</name>
    <dbReference type="NCBI Taxonomy" id="88201"/>
    <lineage>
        <taxon>Eukaryota</taxon>
        <taxon>Metazoa</taxon>
        <taxon>Chordata</taxon>
        <taxon>Craniata</taxon>
        <taxon>Vertebrata</taxon>
        <taxon>Euteleostomi</taxon>
        <taxon>Actinopterygii</taxon>
        <taxon>Neopterygii</taxon>
        <taxon>Teleostei</taxon>
        <taxon>Neoteleostei</taxon>
        <taxon>Acanthomorphata</taxon>
        <taxon>Gobiaria</taxon>
        <taxon>Gobiiformes</taxon>
        <taxon>Gobioidei</taxon>
        <taxon>Gobiidae</taxon>
        <taxon>Gobionellinae</taxon>
        <taxon>Mugilogobius</taxon>
    </lineage>
</organism>
<dbReference type="AlphaFoldDB" id="A0AAW0NIX9"/>
<comment type="similarity">
    <text evidence="2">Belongs to the glutaminase family.</text>
</comment>
<dbReference type="SUPFAM" id="SSF48403">
    <property type="entry name" value="Ankyrin repeat"/>
    <property type="match status" value="1"/>
</dbReference>
<dbReference type="FunFam" id="1.25.40.20:FF:000069">
    <property type="entry name" value="Glutaminase, isoform E"/>
    <property type="match status" value="1"/>
</dbReference>
<evidence type="ECO:0000256" key="5">
    <source>
        <dbReference type="ARBA" id="ARBA00022801"/>
    </source>
</evidence>
<evidence type="ECO:0000256" key="8">
    <source>
        <dbReference type="PROSITE-ProRule" id="PRU00023"/>
    </source>
</evidence>
<dbReference type="GO" id="GO:0006543">
    <property type="term" value="P:L-glutamine catabolic process"/>
    <property type="evidence" value="ECO:0007669"/>
    <property type="project" value="TreeGrafter"/>
</dbReference>
<evidence type="ECO:0000256" key="1">
    <source>
        <dbReference type="ARBA" id="ARBA00010453"/>
    </source>
</evidence>
<evidence type="ECO:0000256" key="3">
    <source>
        <dbReference type="ARBA" id="ARBA00012918"/>
    </source>
</evidence>
<dbReference type="InterPro" id="IPR036770">
    <property type="entry name" value="Ankyrin_rpt-contain_sf"/>
</dbReference>
<reference evidence="12" key="1">
    <citation type="submission" date="2024-04" db="EMBL/GenBank/DDBJ databases">
        <title>Salinicola lusitanus LLJ914,a marine bacterium isolated from the Okinawa Trough.</title>
        <authorList>
            <person name="Li J."/>
        </authorList>
    </citation>
    <scope>NUCLEOTIDE SEQUENCE [LARGE SCALE GENOMIC DNA]</scope>
</reference>
<dbReference type="Proteomes" id="UP001460270">
    <property type="component" value="Unassembled WGS sequence"/>
</dbReference>
<name>A0AAW0NIX9_9GOBI</name>
<dbReference type="Pfam" id="PF08539">
    <property type="entry name" value="HbrB"/>
    <property type="match status" value="1"/>
</dbReference>
<dbReference type="InterPro" id="IPR012338">
    <property type="entry name" value="Beta-lactam/transpept-like"/>
</dbReference>
<gene>
    <name evidence="11" type="ORF">WMY93_022263</name>
</gene>
<evidence type="ECO:0000313" key="11">
    <source>
        <dbReference type="EMBL" id="KAK7893111.1"/>
    </source>
</evidence>
<dbReference type="PROSITE" id="PS50297">
    <property type="entry name" value="ANK_REP_REGION"/>
    <property type="match status" value="1"/>
</dbReference>
<dbReference type="InterPro" id="IPR016159">
    <property type="entry name" value="Cullin_repeat-like_dom_sf"/>
</dbReference>
<dbReference type="SUPFAM" id="SSF56601">
    <property type="entry name" value="beta-lactamase/transpeptidase-like"/>
    <property type="match status" value="1"/>
</dbReference>
<keyword evidence="4" id="KW-0677">Repeat</keyword>
<dbReference type="PROSITE" id="PS50088">
    <property type="entry name" value="ANK_REPEAT"/>
    <property type="match status" value="1"/>
</dbReference>
<keyword evidence="12" id="KW-1185">Reference proteome</keyword>
<sequence length="909" mass="100166">MENHQESEDNPFICFQRTPSLRRKWRKRYGGLDGNKLLEPSQDQDSTEDGALTDECQTKTSVTRQVSHDASGEACESSESGSAAPPAVTSNGCLKPPLPQAVVSPEDRVPVQTWFSPVQSPSKRKAAADVLFDSFSTNGRINVNHFFESIWSSGLHRSDPRLRESFFHMRKLQDSDGSIDKSASTEKDGLDSTKWGVSICTVDGQRLSLGDWSSSVLLGAVSFPLVYGVAVDYSEQTWFTDTWDSRSFSRYDSPFSLNKSGIPHTPLTEAGAIVTTSLLQVLNVIKRLCNKEHANLNCSSYNSSRDSSVRLSTLSFYLQEKKCFPEKVDINAALDLMLQCSSTEVTCESGAAMAASLANGGLCPLSCDQVLSPAATRSLLSVMQTAGLKHQSTAFHFKTSVPAVSSSQGALLAVVPGVLGLMAFSPETDTFGNPWRALHFCQELVSRFQLHSFDIRTPFRQVLAYRQWKSESEGYQIMNLLLAAFKGDVQSLRRYFLSGVDVNSVDYDGRSALHVAAAEGHVEVVRFLLENTGANPHLRDRWGSSPLHEARRHNRDAAVLLLQNSSASENSTALGRTVMENLDKCGRFEFALSVGRRRRSCAEPRCMMGSFRRPRPRFMSSPVLSDLARFHASSSTLQLSNTSVWNSVQSAVMKVFQGGALQNNELYTLNESIRWLLKTEMGSFITDFFQNQLLTHGLSEVLDQILLAPEEEQLDALSVAWERFFGETLPTLQAIFYPVQGQELSVRQMALLAFRDLVLLKLHLDDSLRTAASVPPAVTQMLLVLQGIHEPGGPTQEYVQLERLVEIVVSPYLSNITEETHRLLLESRPLRSSCAPLSHSSHPEIRVTQHLTSSSDSCSLAPLVEQDGEAYLEKSGNLRRHTVATVLSAPFGPSRAGRPAAGARSGPCS</sequence>